<gene>
    <name evidence="1" type="ORF">BO95DRAFT_501991</name>
</gene>
<name>A0ACD1G273_9EURO</name>
<proteinExistence type="predicted"/>
<protein>
    <submittedName>
        <fullName evidence="1">Mediator of RNA polymerase II transcription subunit 12</fullName>
    </submittedName>
</protein>
<keyword evidence="2" id="KW-1185">Reference proteome</keyword>
<accession>A0ACD1G273</accession>
<evidence type="ECO:0000313" key="1">
    <source>
        <dbReference type="EMBL" id="RAH43376.1"/>
    </source>
</evidence>
<dbReference type="EMBL" id="KZ825363">
    <property type="protein sequence ID" value="RAH43376.1"/>
    <property type="molecule type" value="Genomic_DNA"/>
</dbReference>
<organism evidence="1 2">
    <name type="scientific">Aspergillus brunneoviolaceus CBS 621.78</name>
    <dbReference type="NCBI Taxonomy" id="1450534"/>
    <lineage>
        <taxon>Eukaryota</taxon>
        <taxon>Fungi</taxon>
        <taxon>Dikarya</taxon>
        <taxon>Ascomycota</taxon>
        <taxon>Pezizomycotina</taxon>
        <taxon>Eurotiomycetes</taxon>
        <taxon>Eurotiomycetidae</taxon>
        <taxon>Eurotiales</taxon>
        <taxon>Aspergillaceae</taxon>
        <taxon>Aspergillus</taxon>
        <taxon>Aspergillus subgen. Circumdati</taxon>
    </lineage>
</organism>
<reference evidence="1" key="1">
    <citation type="submission" date="2018-02" db="EMBL/GenBank/DDBJ databases">
        <title>The genomes of Aspergillus section Nigri reveals drivers in fungal speciation.</title>
        <authorList>
            <consortium name="DOE Joint Genome Institute"/>
            <person name="Vesth T.C."/>
            <person name="Nybo J."/>
            <person name="Theobald S."/>
            <person name="Brandl J."/>
            <person name="Frisvad J.C."/>
            <person name="Nielsen K.F."/>
            <person name="Lyhne E.K."/>
            <person name="Kogle M.E."/>
            <person name="Kuo A."/>
            <person name="Riley R."/>
            <person name="Clum A."/>
            <person name="Nolan M."/>
            <person name="Lipzen A."/>
            <person name="Salamov A."/>
            <person name="Henrissat B."/>
            <person name="Wiebenga A."/>
            <person name="De vries R.P."/>
            <person name="Grigoriev I.V."/>
            <person name="Mortensen U.H."/>
            <person name="Andersen M.R."/>
            <person name="Baker S.E."/>
        </authorList>
    </citation>
    <scope>NUCLEOTIDE SEQUENCE</scope>
    <source>
        <strain evidence="1">CBS 621.78</strain>
    </source>
</reference>
<sequence>MSASFLLLLQLFPIPCGLICTPYTYHPAYPVQCFRYREDSTLRTGAGISARQGEDLRKMIRLARWRKSFVPGSLWLNPPELGSEHSNYKGESWFSHSSEVKAGKIAVSQPRSPHPSHSSHQSPWSTGVDPTFVQSLLSPSGQIHLQPSASRPPPQKYSTVLLSHLYPRSPTVTVISIAARSWIVHSTPHPRESQIGSPNVKFIVTSSDLPLGLSEQLNTTTPSEPKASKSDAEIHHDAKMIPHPSAGVQPWSRSMRAPNNGLGRVEAFQALSQSEPQSEKPPMPVPSSLPRQPAVIDLTTIPGDAQESEPPAKRLKLDVTSGAYAATGSPAPVSGGGEARTTPGTATAKPQSLTWRGRPAWSFQALLSETTGAVEFKDDDVTVQGKTSSSPPPLPLLPWKYTPQETPATDAPKIAEIAPVKEVKTTPYRTEVPTIAPKIKGEKVADFSPWTGNHPEDVLNEHTAKQGHYDRTQVSQNESNTARPSLYAQLKHRSGLQMLSSVFAAALEKRQSHNMVTAPSSFKPPPRVTLTDNKREAWLRDLANPSVPLRRLSRTIPHGIRGKVLLDQCLGKWIPVPRAIWLARCVGANEIRAFKRKGTSGALALGLESKWVRDWTATVQQFLDGVVGICGAADWKVKMTYAVSLTSRLFFERLLDHDQYLSWFLLSLENASLNTIPVWLLMLGIYWSNIMRYRKRGRKLAEVLLEKLRQIKSSGHHETLQPLIDRLSRCIRRLVLEHTSSLILPNSWTTYKDLISSCLNLKETPDQTMFHNLVERNSRVRLSKSQHEAKVRLPQQKVISLFDSLRSAHDVPATASACLDAVDDKTILVSKLLEWAATPFRHGSRRVYTSVRLLRKWKMSGLDIETHILSFVAGLDGNSRLNMEHIYHIFSELVRSQTFSVGRYLQWLMAKGLAHSPASEDQVISSEFRLLIQLPSHRLPEHVRNLRNMLIDRAGFSLEEENSIIAKLQMSIAGRLPHIFGSERSGLLKTNLSLPAELTWAVRSEIGLWIRRGVAGHYRKPGRKYSNIPLLSDSGISALTPAEFCIIREILEGFGDLSMLADVLKQATTCDNSIVLASVADTVNYHFDTFCVISAVHDLFKGLVESYVRLKRFGAPSLDLIFSLIELGLRVPSEFNTVALLRQDLARIENRAAVAAPSPLSDHISVSTGQIDSLFQEKLDQTLLSGGGMDESTMDTSFASLTKALQDGHKKLSANEICRYMAYLRTFHPKRFDVMLVRWVCGLLKSQTRSTMARILPPLIGVGCVTIHAFVTLVKKLLQSEKVVAVIPSVAELKLDLFELLVPPKHDQSRLADMVTYRFRLAQQEFLAKYPEESLDIIRDAIPLIRSESTDAIYGSRRDDLTECATMLLQLLLTQNPERIVQGCLQKFIGQHTASTALLQKALDSLLGFDSDARDKTTPEAEEVIRMNNDFSLPFCQLKLQLLFNAEAAGQDNNGIVDVMFKAAVADTKSHKDHWYGLVSLMSHDAIQQIRERAERGFFSIPMFEENSDSLQSIETARLYLTMIEKLAPCIPEAGVPTIVPVLVEKMEFLLQKFVAMQANHTGTGDARATNQASPSFERSLAFWFSALLRIVVIHRASFNTPGLAPRSHGLPEQTRLLISIFCISLARLPNRVLRLYPSADYFPQPKPVESYRPCPGILLQTHALDVAACLVDIFPDEARQQCARFLREKCPPFLQFQNDSRFLYLLGPIVDSSNPPQPTSLPSPAAGGSTPTPSGSLAYGQQTPQQSSTAVPSGLSAGLSEGVNCIASHLRVQYRGRAIGAYPVRPWELLEDAAPIVGMNDTALSLKYFDARRVRA</sequence>
<evidence type="ECO:0000313" key="2">
    <source>
        <dbReference type="Proteomes" id="UP000249057"/>
    </source>
</evidence>
<dbReference type="Proteomes" id="UP000249057">
    <property type="component" value="Unassembled WGS sequence"/>
</dbReference>